<dbReference type="RefSeq" id="WP_408977581.1">
    <property type="nucleotide sequence ID" value="NZ_JBJUVG010000008.1"/>
</dbReference>
<keyword evidence="1" id="KW-0812">Transmembrane</keyword>
<evidence type="ECO:0000313" key="2">
    <source>
        <dbReference type="EMBL" id="MFM9413967.1"/>
    </source>
</evidence>
<keyword evidence="1" id="KW-1133">Transmembrane helix</keyword>
<accession>A0ABW9GZD1</accession>
<proteinExistence type="predicted"/>
<keyword evidence="3" id="KW-1185">Reference proteome</keyword>
<evidence type="ECO:0000256" key="1">
    <source>
        <dbReference type="SAM" id="Phobius"/>
    </source>
</evidence>
<feature type="transmembrane region" description="Helical" evidence="1">
    <location>
        <begin position="110"/>
        <end position="136"/>
    </location>
</feature>
<feature type="transmembrane region" description="Helical" evidence="1">
    <location>
        <begin position="285"/>
        <end position="302"/>
    </location>
</feature>
<feature type="transmembrane region" description="Helical" evidence="1">
    <location>
        <begin position="246"/>
        <end position="264"/>
    </location>
</feature>
<feature type="transmembrane region" description="Helical" evidence="1">
    <location>
        <begin position="68"/>
        <end position="90"/>
    </location>
</feature>
<sequence>MTPKSSHFSFSRSLGLYLKAYWWLGLLSGLFMLLAGPVLAYFSLYSIRSTLQLADRAGAYRQLTEGGLYLPGMLVAVMLGLAFAFIFSAYQHDRVQVDYRHALPVKRTSWMVLYSTAGLLIFAGVLLVMGAASYIICRAFYPDMSLVLHLRFMLETLIFYLAAYAVTLLAGQLTGNMVGHVGMAALFHLGLPTVALILTLWMQMELDTFVSVDWLDKLAMWSLPTLLLTGLDYGEGGIALLPMGTRLWLLAVIILALALSLVLYRRRPSERSGYTFIYPVTEYPVKGLVVVAGTLLAGLAFYSMTEDAVPAFIVGLIIGGVILHVILSLLFHRNVHQLHRGLIATGICILISFGIFQVLHQDIFGFDDYLPEDQDVRQVIVTDASGNRTLIENPKQEVRLSGPLLPQGLTLAKNLQAGYAKDADRVQAGRLAEEALEGGQVTWKLDNGQTIVRRYTMDRPSLNEAYAPVYADDAYRARLYKDLFSEDLPKKLESLSLQYKQVLYHGEPNVRDTYTTNPVGGQPVSGAEIITALKEDLAARRQFIRQEPPVAELIFAPRLEDGGNYEKQSAFNMEIPIYADDQALMALLNRLTLTGHLDGPEDLADPGLQPGSLTLRKAVDGEEVLQVTDPAAIRDLLPFTVPEYLIGPGLDYNKAYTLDGGGLIDVLYVLRGHEPQGLEKGQN</sequence>
<protein>
    <recommendedName>
        <fullName evidence="4">ABC transporter permease</fullName>
    </recommendedName>
</protein>
<feature type="transmembrane region" description="Helical" evidence="1">
    <location>
        <begin position="342"/>
        <end position="359"/>
    </location>
</feature>
<feature type="transmembrane region" description="Helical" evidence="1">
    <location>
        <begin position="20"/>
        <end position="47"/>
    </location>
</feature>
<evidence type="ECO:0000313" key="3">
    <source>
        <dbReference type="Proteomes" id="UP001631949"/>
    </source>
</evidence>
<dbReference type="EMBL" id="JBJUVG010000008">
    <property type="protein sequence ID" value="MFM9413967.1"/>
    <property type="molecule type" value="Genomic_DNA"/>
</dbReference>
<organism evidence="2 3">
    <name type="scientific">Peptococcus simiae</name>
    <dbReference type="NCBI Taxonomy" id="1643805"/>
    <lineage>
        <taxon>Bacteria</taxon>
        <taxon>Bacillati</taxon>
        <taxon>Bacillota</taxon>
        <taxon>Clostridia</taxon>
        <taxon>Eubacteriales</taxon>
        <taxon>Peptococcaceae</taxon>
        <taxon>Peptococcus</taxon>
    </lineage>
</organism>
<feature type="transmembrane region" description="Helical" evidence="1">
    <location>
        <begin position="157"/>
        <end position="175"/>
    </location>
</feature>
<feature type="transmembrane region" description="Helical" evidence="1">
    <location>
        <begin position="181"/>
        <end position="202"/>
    </location>
</feature>
<feature type="transmembrane region" description="Helical" evidence="1">
    <location>
        <begin position="308"/>
        <end position="330"/>
    </location>
</feature>
<reference evidence="2 3" key="1">
    <citation type="journal article" date="2016" name="Int. J. Syst. Evol. Microbiol.">
        <title>Peptococcus simiae sp. nov., isolated from rhesus macaque faeces and emended description of the genus Peptococcus.</title>
        <authorList>
            <person name="Shkoporov A.N."/>
            <person name="Efimov B.A."/>
            <person name="Kondova I."/>
            <person name="Ouwerling B."/>
            <person name="Chaplin A.V."/>
            <person name="Shcherbakova V.A."/>
            <person name="Langermans J.A.M."/>
        </authorList>
    </citation>
    <scope>NUCLEOTIDE SEQUENCE [LARGE SCALE GENOMIC DNA]</scope>
    <source>
        <strain evidence="2 3">M108</strain>
    </source>
</reference>
<keyword evidence="1" id="KW-0472">Membrane</keyword>
<comment type="caution">
    <text evidence="2">The sequence shown here is derived from an EMBL/GenBank/DDBJ whole genome shotgun (WGS) entry which is preliminary data.</text>
</comment>
<name>A0ABW9GZD1_9FIRM</name>
<evidence type="ECO:0008006" key="4">
    <source>
        <dbReference type="Google" id="ProtNLM"/>
    </source>
</evidence>
<gene>
    <name evidence="2" type="ORF">ACKQTC_06275</name>
</gene>
<dbReference type="Proteomes" id="UP001631949">
    <property type="component" value="Unassembled WGS sequence"/>
</dbReference>